<dbReference type="EMBL" id="ADLD01000009">
    <property type="protein sequence ID" value="EHB92677.1"/>
    <property type="molecule type" value="Genomic_DNA"/>
</dbReference>
<name>G5H738_9BACT</name>
<dbReference type="PROSITE" id="PS51257">
    <property type="entry name" value="PROKAR_LIPOPROTEIN"/>
    <property type="match status" value="1"/>
</dbReference>
<keyword evidence="1" id="KW-0732">Signal</keyword>
<protein>
    <submittedName>
        <fullName evidence="2">Uncharacterized protein</fullName>
    </submittedName>
</protein>
<dbReference type="HOGENOM" id="CLU_3228671_0_0_10"/>
<dbReference type="Proteomes" id="UP000006008">
    <property type="component" value="Unassembled WGS sequence"/>
</dbReference>
<reference evidence="2 3" key="1">
    <citation type="submission" date="2011-08" db="EMBL/GenBank/DDBJ databases">
        <title>The Genome Sequence of Alistipes indistinctus YIT 12060.</title>
        <authorList>
            <consortium name="The Broad Institute Genome Sequencing Platform"/>
            <person name="Earl A."/>
            <person name="Ward D."/>
            <person name="Feldgarden M."/>
            <person name="Gevers D."/>
            <person name="Morotomi M."/>
            <person name="Young S.K."/>
            <person name="Zeng Q."/>
            <person name="Gargeya S."/>
            <person name="Fitzgerald M."/>
            <person name="Haas B."/>
            <person name="Abouelleil A."/>
            <person name="Alvarado L."/>
            <person name="Arachchi H.M."/>
            <person name="Berlin A."/>
            <person name="Brown A."/>
            <person name="Chapman S.B."/>
            <person name="Chen Z."/>
            <person name="Dunbar C."/>
            <person name="Freedman E."/>
            <person name="Gearin G."/>
            <person name="Gellesch M."/>
            <person name="Goldberg J."/>
            <person name="Griggs A."/>
            <person name="Gujja S."/>
            <person name="Heiman D."/>
            <person name="Howarth C."/>
            <person name="Larson L."/>
            <person name="Lui A."/>
            <person name="MacDonald P.J.P."/>
            <person name="Montmayeur A."/>
            <person name="Murphy C."/>
            <person name="Neiman D."/>
            <person name="Pearson M."/>
            <person name="Priest M."/>
            <person name="Roberts A."/>
            <person name="Saif S."/>
            <person name="Shea T."/>
            <person name="Shenoy N."/>
            <person name="Sisk P."/>
            <person name="Stolte C."/>
            <person name="Sykes S."/>
            <person name="Wortman J."/>
            <person name="Nusbaum C."/>
            <person name="Birren B."/>
        </authorList>
    </citation>
    <scope>NUCLEOTIDE SEQUENCE [LARGE SCALE GENOMIC DNA]</scope>
    <source>
        <strain evidence="2 3">YIT 12060</strain>
    </source>
</reference>
<keyword evidence="3" id="KW-1185">Reference proteome</keyword>
<evidence type="ECO:0000313" key="3">
    <source>
        <dbReference type="Proteomes" id="UP000006008"/>
    </source>
</evidence>
<dbReference type="STRING" id="742725.HMPREF9450_00881"/>
<comment type="caution">
    <text evidence="2">The sequence shown here is derived from an EMBL/GenBank/DDBJ whole genome shotgun (WGS) entry which is preliminary data.</text>
</comment>
<gene>
    <name evidence="2" type="ORF">HMPREF9450_00881</name>
</gene>
<evidence type="ECO:0000313" key="2">
    <source>
        <dbReference type="EMBL" id="EHB92677.1"/>
    </source>
</evidence>
<proteinExistence type="predicted"/>
<sequence>MFRHMKKLLYLSLLAAVILAACELNKNKPGKIVSDRVPFVYAT</sequence>
<dbReference type="AlphaFoldDB" id="G5H738"/>
<organism evidence="2 3">
    <name type="scientific">Alistipes indistinctus YIT 12060</name>
    <dbReference type="NCBI Taxonomy" id="742725"/>
    <lineage>
        <taxon>Bacteria</taxon>
        <taxon>Pseudomonadati</taxon>
        <taxon>Bacteroidota</taxon>
        <taxon>Bacteroidia</taxon>
        <taxon>Bacteroidales</taxon>
        <taxon>Rikenellaceae</taxon>
        <taxon>Alistipes</taxon>
    </lineage>
</organism>
<feature type="signal peptide" evidence="1">
    <location>
        <begin position="1"/>
        <end position="20"/>
    </location>
</feature>
<evidence type="ECO:0000256" key="1">
    <source>
        <dbReference type="SAM" id="SignalP"/>
    </source>
</evidence>
<dbReference type="PATRIC" id="fig|742725.3.peg.935"/>
<accession>G5H738</accession>
<feature type="chain" id="PRO_5003477736" evidence="1">
    <location>
        <begin position="21"/>
        <end position="43"/>
    </location>
</feature>